<dbReference type="GO" id="GO:0045892">
    <property type="term" value="P:negative regulation of DNA-templated transcription"/>
    <property type="evidence" value="ECO:0007669"/>
    <property type="project" value="TreeGrafter"/>
</dbReference>
<evidence type="ECO:0000256" key="4">
    <source>
        <dbReference type="ARBA" id="ARBA00022833"/>
    </source>
</evidence>
<feature type="binding site" evidence="8">
    <location>
        <position position="143"/>
    </location>
    <ligand>
        <name>Zn(2+)</name>
        <dbReference type="ChEBI" id="CHEBI:29105"/>
    </ligand>
</feature>
<dbReference type="AlphaFoldDB" id="A0A4S4BFR1"/>
<name>A0A4S4BFR1_9BACL</name>
<dbReference type="Gene3D" id="1.10.10.10">
    <property type="entry name" value="Winged helix-like DNA-binding domain superfamily/Winged helix DNA-binding domain"/>
    <property type="match status" value="1"/>
</dbReference>
<reference evidence="10 11" key="1">
    <citation type="submission" date="2019-04" db="EMBL/GenBank/DDBJ databases">
        <title>Cohnella sp. nov. isolated from preserved vegetables.</title>
        <authorList>
            <person name="Lin S.-Y."/>
            <person name="Hung M.-H."/>
            <person name="Young C.-C."/>
        </authorList>
    </citation>
    <scope>NUCLEOTIDE SEQUENCE [LARGE SCALE GENOMIC DNA]</scope>
    <source>
        <strain evidence="10 11">CC-MHH1044</strain>
    </source>
</reference>
<keyword evidence="7" id="KW-0804">Transcription</keyword>
<dbReference type="RefSeq" id="WP_136373607.1">
    <property type="nucleotide sequence ID" value="NZ_SSOB01000061.1"/>
</dbReference>
<keyword evidence="3 8" id="KW-0479">Metal-binding</keyword>
<dbReference type="GO" id="GO:1900376">
    <property type="term" value="P:regulation of secondary metabolite biosynthetic process"/>
    <property type="evidence" value="ECO:0007669"/>
    <property type="project" value="TreeGrafter"/>
</dbReference>
<protein>
    <submittedName>
        <fullName evidence="10">Transcriptional repressor</fullName>
    </submittedName>
</protein>
<evidence type="ECO:0000313" key="11">
    <source>
        <dbReference type="Proteomes" id="UP000310636"/>
    </source>
</evidence>
<dbReference type="CDD" id="cd07153">
    <property type="entry name" value="Fur_like"/>
    <property type="match status" value="1"/>
</dbReference>
<dbReference type="InterPro" id="IPR043135">
    <property type="entry name" value="Fur_C"/>
</dbReference>
<dbReference type="OrthoDB" id="8659436at2"/>
<keyword evidence="2" id="KW-0678">Repressor</keyword>
<comment type="cofactor">
    <cofactor evidence="8">
        <name>Zn(2+)</name>
        <dbReference type="ChEBI" id="CHEBI:29105"/>
    </cofactor>
    <text evidence="8">Binds 1 zinc ion per subunit.</text>
</comment>
<keyword evidence="6" id="KW-0238">DNA-binding</keyword>
<feature type="binding site" evidence="8">
    <location>
        <position position="100"/>
    </location>
    <ligand>
        <name>Zn(2+)</name>
        <dbReference type="ChEBI" id="CHEBI:29105"/>
    </ligand>
</feature>
<keyword evidence="4 8" id="KW-0862">Zinc</keyword>
<comment type="caution">
    <text evidence="10">The sequence shown here is derived from an EMBL/GenBank/DDBJ whole genome shotgun (WGS) entry which is preliminary data.</text>
</comment>
<evidence type="ECO:0000256" key="6">
    <source>
        <dbReference type="ARBA" id="ARBA00023125"/>
    </source>
</evidence>
<dbReference type="Gene3D" id="3.30.1490.190">
    <property type="match status" value="1"/>
</dbReference>
<feature type="binding site" evidence="8">
    <location>
        <position position="140"/>
    </location>
    <ligand>
        <name>Zn(2+)</name>
        <dbReference type="ChEBI" id="CHEBI:29105"/>
    </ligand>
</feature>
<evidence type="ECO:0000256" key="7">
    <source>
        <dbReference type="ARBA" id="ARBA00023163"/>
    </source>
</evidence>
<dbReference type="InterPro" id="IPR036390">
    <property type="entry name" value="WH_DNA-bd_sf"/>
</dbReference>
<accession>A0A4S4BFR1</accession>
<comment type="cofactor">
    <cofactor evidence="9">
        <name>Mn(2+)</name>
        <dbReference type="ChEBI" id="CHEBI:29035"/>
    </cofactor>
    <cofactor evidence="9">
        <name>Fe(2+)</name>
        <dbReference type="ChEBI" id="CHEBI:29033"/>
    </cofactor>
    <text evidence="9">Binds 1 Mn(2+) or Fe(2+) ion per subunit.</text>
</comment>
<dbReference type="EMBL" id="SSOB01000061">
    <property type="protein sequence ID" value="THF73197.1"/>
    <property type="molecule type" value="Genomic_DNA"/>
</dbReference>
<evidence type="ECO:0000313" key="10">
    <source>
        <dbReference type="EMBL" id="THF73197.1"/>
    </source>
</evidence>
<evidence type="ECO:0000256" key="3">
    <source>
        <dbReference type="ARBA" id="ARBA00022723"/>
    </source>
</evidence>
<organism evidence="10 11">
    <name type="scientific">Cohnella fermenti</name>
    <dbReference type="NCBI Taxonomy" id="2565925"/>
    <lineage>
        <taxon>Bacteria</taxon>
        <taxon>Bacillati</taxon>
        <taxon>Bacillota</taxon>
        <taxon>Bacilli</taxon>
        <taxon>Bacillales</taxon>
        <taxon>Paenibacillaceae</taxon>
        <taxon>Cohnella</taxon>
    </lineage>
</organism>
<evidence type="ECO:0000256" key="1">
    <source>
        <dbReference type="ARBA" id="ARBA00007957"/>
    </source>
</evidence>
<dbReference type="FunFam" id="1.10.10.10:FF:000051">
    <property type="entry name" value="Fur family transcriptional regulator"/>
    <property type="match status" value="1"/>
</dbReference>
<dbReference type="GO" id="GO:0003700">
    <property type="term" value="F:DNA-binding transcription factor activity"/>
    <property type="evidence" value="ECO:0007669"/>
    <property type="project" value="InterPro"/>
</dbReference>
<dbReference type="InterPro" id="IPR002481">
    <property type="entry name" value="FUR"/>
</dbReference>
<gene>
    <name evidence="10" type="ORF">E6C55_30345</name>
</gene>
<dbReference type="PANTHER" id="PTHR33202:SF7">
    <property type="entry name" value="FERRIC UPTAKE REGULATION PROTEIN"/>
    <property type="match status" value="1"/>
</dbReference>
<dbReference type="GO" id="GO:0000976">
    <property type="term" value="F:transcription cis-regulatory region binding"/>
    <property type="evidence" value="ECO:0007669"/>
    <property type="project" value="TreeGrafter"/>
</dbReference>
<feature type="binding site" evidence="9">
    <location>
        <position position="132"/>
    </location>
    <ligand>
        <name>Fe cation</name>
        <dbReference type="ChEBI" id="CHEBI:24875"/>
    </ligand>
</feature>
<evidence type="ECO:0000256" key="5">
    <source>
        <dbReference type="ARBA" id="ARBA00023015"/>
    </source>
</evidence>
<dbReference type="Pfam" id="PF01475">
    <property type="entry name" value="FUR"/>
    <property type="match status" value="1"/>
</dbReference>
<evidence type="ECO:0000256" key="2">
    <source>
        <dbReference type="ARBA" id="ARBA00022491"/>
    </source>
</evidence>
<evidence type="ECO:0000256" key="8">
    <source>
        <dbReference type="PIRSR" id="PIRSR602481-1"/>
    </source>
</evidence>
<dbReference type="SUPFAM" id="SSF46785">
    <property type="entry name" value="Winged helix' DNA-binding domain"/>
    <property type="match status" value="1"/>
</dbReference>
<keyword evidence="5" id="KW-0805">Transcription regulation</keyword>
<evidence type="ECO:0000256" key="9">
    <source>
        <dbReference type="PIRSR" id="PIRSR602481-2"/>
    </source>
</evidence>
<feature type="binding site" evidence="8">
    <location>
        <position position="103"/>
    </location>
    <ligand>
        <name>Zn(2+)</name>
        <dbReference type="ChEBI" id="CHEBI:29105"/>
    </ligand>
</feature>
<comment type="similarity">
    <text evidence="1">Belongs to the Fur family.</text>
</comment>
<keyword evidence="9" id="KW-0408">Iron</keyword>
<sequence>MTEQMEKINRQMIEKGYKLTPQREATVRVLLENEKDHLTAEDVYMLIKPNYPNIGLATVYRSLELLAELHVVEKVNFGDGGARFDLRSDDQPHMHHHLICTRCGTVEEIKEDWLLPMENRIEKELGFRVMDHRLDFHGICRDCNAKEKAAKDGKPEGDCGKAVS</sequence>
<keyword evidence="11" id="KW-1185">Reference proteome</keyword>
<proteinExistence type="inferred from homology"/>
<dbReference type="PANTHER" id="PTHR33202">
    <property type="entry name" value="ZINC UPTAKE REGULATION PROTEIN"/>
    <property type="match status" value="1"/>
</dbReference>
<dbReference type="Proteomes" id="UP000310636">
    <property type="component" value="Unassembled WGS sequence"/>
</dbReference>
<dbReference type="InterPro" id="IPR036388">
    <property type="entry name" value="WH-like_DNA-bd_sf"/>
</dbReference>
<dbReference type="GO" id="GO:0008270">
    <property type="term" value="F:zinc ion binding"/>
    <property type="evidence" value="ECO:0007669"/>
    <property type="project" value="TreeGrafter"/>
</dbReference>